<protein>
    <recommendedName>
        <fullName evidence="4">Ribonuclease P protein subunit p29</fullName>
    </recommendedName>
</protein>
<organism evidence="11 12">
    <name type="scientific">Schistosoma rodhaini</name>
    <dbReference type="NCBI Taxonomy" id="6188"/>
    <lineage>
        <taxon>Eukaryota</taxon>
        <taxon>Metazoa</taxon>
        <taxon>Spiralia</taxon>
        <taxon>Lophotrochozoa</taxon>
        <taxon>Platyhelminthes</taxon>
        <taxon>Trematoda</taxon>
        <taxon>Digenea</taxon>
        <taxon>Strigeidida</taxon>
        <taxon>Schistosomatoidea</taxon>
        <taxon>Schistosomatidae</taxon>
        <taxon>Schistosoma</taxon>
    </lineage>
</organism>
<evidence type="ECO:0000256" key="2">
    <source>
        <dbReference type="ARBA" id="ARBA00004123"/>
    </source>
</evidence>
<dbReference type="InterPro" id="IPR036980">
    <property type="entry name" value="RNase_P/MRP_Rpp29_sf"/>
</dbReference>
<comment type="subcellular location">
    <subcellularLocation>
        <location evidence="2">Nucleus</location>
    </subcellularLocation>
</comment>
<name>A0AA85GGD9_9TREM</name>
<dbReference type="InterPro" id="IPR023534">
    <property type="entry name" value="Rof/RNase_P-like"/>
</dbReference>
<dbReference type="PANTHER" id="PTHR13348">
    <property type="entry name" value="RIBONUCLEASE P SUBUNIT P29"/>
    <property type="match status" value="1"/>
</dbReference>
<dbReference type="GO" id="GO:0033204">
    <property type="term" value="F:ribonuclease P RNA binding"/>
    <property type="evidence" value="ECO:0007669"/>
    <property type="project" value="InterPro"/>
</dbReference>
<dbReference type="Gene3D" id="2.30.30.210">
    <property type="entry name" value="Ribonuclease P/MRP, subunit p29"/>
    <property type="match status" value="1"/>
</dbReference>
<dbReference type="GO" id="GO:0016787">
    <property type="term" value="F:hydrolase activity"/>
    <property type="evidence" value="ECO:0007669"/>
    <property type="project" value="UniProtKB-KW"/>
</dbReference>
<evidence type="ECO:0000313" key="11">
    <source>
        <dbReference type="Proteomes" id="UP000050792"/>
    </source>
</evidence>
<comment type="similarity">
    <text evidence="3">Belongs to the eukaryotic/archaeal RNase P protein component 1 family.</text>
</comment>
<dbReference type="WBParaSite" id="SRDH1_95050.1">
    <property type="protein sequence ID" value="SRDH1_95050.1"/>
    <property type="gene ID" value="SRDH1_95050"/>
</dbReference>
<evidence type="ECO:0000256" key="3">
    <source>
        <dbReference type="ARBA" id="ARBA00006181"/>
    </source>
</evidence>
<proteinExistence type="inferred from homology"/>
<dbReference type="SUPFAM" id="SSF101744">
    <property type="entry name" value="Rof/RNase P subunit-like"/>
    <property type="match status" value="1"/>
</dbReference>
<evidence type="ECO:0000256" key="6">
    <source>
        <dbReference type="ARBA" id="ARBA00022694"/>
    </source>
</evidence>
<dbReference type="InterPro" id="IPR016848">
    <property type="entry name" value="RNase_P/MRP_Rpp29-subunit"/>
</dbReference>
<evidence type="ECO:0000313" key="12">
    <source>
        <dbReference type="WBParaSite" id="SRDH1_95050.1"/>
    </source>
</evidence>
<keyword evidence="5" id="KW-0963">Cytoplasm</keyword>
<dbReference type="SMART" id="SM00538">
    <property type="entry name" value="POP4"/>
    <property type="match status" value="1"/>
</dbReference>
<reference evidence="11" key="1">
    <citation type="submission" date="2022-06" db="EMBL/GenBank/DDBJ databases">
        <authorList>
            <person name="Berger JAMES D."/>
            <person name="Berger JAMES D."/>
        </authorList>
    </citation>
    <scope>NUCLEOTIDE SEQUENCE [LARGE SCALE GENOMIC DNA]</scope>
</reference>
<sequence length="295" mass="34042">MLSRIMTKKKLSEKHRREISKQHILKQTNSQGITVVSEFVRGFVRRHVIEKQRNQSDLYWRPGSNVSHNINLLPQSTKIRKSKRKQLSSTDDFPIKVKRSHSKKKSFSKSIINHKPSAIPSNLPIKLHYLWNGYFQSVMSILPSKLNHNHCTNLNIIKNLDTILRLNLIGAQLKILRSTSCRAGIEGIVIMETKNTFCLATKSLHNQLMTLTTIPKLGSLFLLTLPQMMNNQSNKTSTHQKIEILLNGDHLIHRAIDRAIRKWRYIPTTAYEYNQNALTTEANFSNVLIDYVINK</sequence>
<dbReference type="Pfam" id="PF01868">
    <property type="entry name" value="RNase_P-MRP_p29"/>
    <property type="match status" value="1"/>
</dbReference>
<dbReference type="InterPro" id="IPR023538">
    <property type="entry name" value="RNP1"/>
</dbReference>
<evidence type="ECO:0000256" key="9">
    <source>
        <dbReference type="ARBA" id="ARBA00022801"/>
    </source>
</evidence>
<dbReference type="InterPro" id="IPR002730">
    <property type="entry name" value="Rpp29/RNP1"/>
</dbReference>
<evidence type="ECO:0000256" key="7">
    <source>
        <dbReference type="ARBA" id="ARBA00022722"/>
    </source>
</evidence>
<dbReference type="GO" id="GO:0000172">
    <property type="term" value="C:ribonuclease MRP complex"/>
    <property type="evidence" value="ECO:0007669"/>
    <property type="project" value="InterPro"/>
</dbReference>
<keyword evidence="9" id="KW-0378">Hydrolase</keyword>
<dbReference type="PANTHER" id="PTHR13348:SF0">
    <property type="entry name" value="RIBONUCLEASE P PROTEIN SUBUNIT P29"/>
    <property type="match status" value="1"/>
</dbReference>
<keyword evidence="8" id="KW-0255">Endonuclease</keyword>
<dbReference type="Proteomes" id="UP000050792">
    <property type="component" value="Unassembled WGS sequence"/>
</dbReference>
<dbReference type="GO" id="GO:0030677">
    <property type="term" value="C:ribonuclease P complex"/>
    <property type="evidence" value="ECO:0007669"/>
    <property type="project" value="InterPro"/>
</dbReference>
<evidence type="ECO:0000256" key="8">
    <source>
        <dbReference type="ARBA" id="ARBA00022759"/>
    </source>
</evidence>
<comment type="subunit">
    <text evidence="10">Component of nuclear RNase P and RNase MRP ribonucleoproteins. RNase P consists of a catalytic RNA moiety and 10 different protein chains; POP1, POP4, POP5, POP7, RPP14, RPP21, RPP25, RPP30, RPP38 and RPP40. Within the RNase P complex, POP1, POP7 and RPP25 form the 'finger' subcomplex, POP5, RPP14, RPP40 and homodimeric RPP30 form the 'palm' subcomplex, and RPP21, POP4 and RPP38 form the 'wrist' subcomplex. All subunits of the RNase P complex interact with the catalytic RNA. Several subunits of RNase P are also part of the RNase MRP complex. RNase MRP consists of a catalytic RNA moiety and about 8 protein subunits; POP1, POP7, RPP25, RPP30, RPP38, RPP40 and possibly also POP4 and POP5.</text>
</comment>
<comment type="function">
    <text evidence="1">Component of ribonuclease P, a ribonucleoprotein complex that generates mature tRNA molecules by cleaving their 5'-ends.</text>
</comment>
<accession>A0AA85GGD9</accession>
<keyword evidence="11" id="KW-1185">Reference proteome</keyword>
<dbReference type="HAMAP" id="MF_00754">
    <property type="entry name" value="RNase_P_1"/>
    <property type="match status" value="1"/>
</dbReference>
<dbReference type="GO" id="GO:0001682">
    <property type="term" value="P:tRNA 5'-leader removal"/>
    <property type="evidence" value="ECO:0007669"/>
    <property type="project" value="InterPro"/>
</dbReference>
<dbReference type="GO" id="GO:0004519">
    <property type="term" value="F:endonuclease activity"/>
    <property type="evidence" value="ECO:0007669"/>
    <property type="project" value="UniProtKB-KW"/>
</dbReference>
<dbReference type="GO" id="GO:0006364">
    <property type="term" value="P:rRNA processing"/>
    <property type="evidence" value="ECO:0007669"/>
    <property type="project" value="TreeGrafter"/>
</dbReference>
<evidence type="ECO:0000256" key="10">
    <source>
        <dbReference type="ARBA" id="ARBA00046486"/>
    </source>
</evidence>
<reference evidence="12" key="2">
    <citation type="submission" date="2023-11" db="UniProtKB">
        <authorList>
            <consortium name="WormBaseParasite"/>
        </authorList>
    </citation>
    <scope>IDENTIFICATION</scope>
</reference>
<dbReference type="GO" id="GO:0005634">
    <property type="term" value="C:nucleus"/>
    <property type="evidence" value="ECO:0007669"/>
    <property type="project" value="UniProtKB-SubCell"/>
</dbReference>
<keyword evidence="6" id="KW-0819">tRNA processing</keyword>
<evidence type="ECO:0000256" key="5">
    <source>
        <dbReference type="ARBA" id="ARBA00022490"/>
    </source>
</evidence>
<evidence type="ECO:0000256" key="1">
    <source>
        <dbReference type="ARBA" id="ARBA00002435"/>
    </source>
</evidence>
<dbReference type="AlphaFoldDB" id="A0AA85GGD9"/>
<evidence type="ECO:0000256" key="4">
    <source>
        <dbReference type="ARBA" id="ARBA00016225"/>
    </source>
</evidence>
<keyword evidence="7" id="KW-0540">Nuclease</keyword>